<keyword evidence="2" id="KW-0812">Transmembrane</keyword>
<dbReference type="PANTHER" id="PTHR10264">
    <property type="entry name" value="BAND 7 PROTEIN-RELATED"/>
    <property type="match status" value="1"/>
</dbReference>
<keyword evidence="2" id="KW-1133">Transmembrane helix</keyword>
<dbReference type="PATRIC" id="fig|1716141.3.peg.7270"/>
<evidence type="ECO:0000256" key="2">
    <source>
        <dbReference type="SAM" id="Phobius"/>
    </source>
</evidence>
<dbReference type="FunFam" id="3.30.479.30:FF:000004">
    <property type="entry name" value="Putative membrane protease family, stomatin"/>
    <property type="match status" value="1"/>
</dbReference>
<dbReference type="Pfam" id="PF01145">
    <property type="entry name" value="Band_7"/>
    <property type="match status" value="1"/>
</dbReference>
<evidence type="ECO:0000256" key="1">
    <source>
        <dbReference type="ARBA" id="ARBA00008164"/>
    </source>
</evidence>
<feature type="domain" description="Band 7" evidence="3">
    <location>
        <begin position="21"/>
        <end position="178"/>
    </location>
</feature>
<keyword evidence="2" id="KW-0472">Membrane</keyword>
<dbReference type="Gene3D" id="3.30.479.30">
    <property type="entry name" value="Band 7 domain"/>
    <property type="match status" value="1"/>
</dbReference>
<keyword evidence="4" id="KW-0378">Hydrolase</keyword>
<dbReference type="OrthoDB" id="9809197at2"/>
<evidence type="ECO:0000313" key="5">
    <source>
        <dbReference type="Proteomes" id="UP000077381"/>
    </source>
</evidence>
<dbReference type="EMBL" id="LOHS01000174">
    <property type="protein sequence ID" value="OAH09873.1"/>
    <property type="molecule type" value="Genomic_DNA"/>
</dbReference>
<evidence type="ECO:0000313" key="4">
    <source>
        <dbReference type="EMBL" id="OAH09873.1"/>
    </source>
</evidence>
<dbReference type="PANTHER" id="PTHR10264:SF19">
    <property type="entry name" value="AT06885P-RELATED"/>
    <property type="match status" value="1"/>
</dbReference>
<dbReference type="InterPro" id="IPR001972">
    <property type="entry name" value="Stomatin_HflK_fam"/>
</dbReference>
<gene>
    <name evidence="4" type="primary">hflC</name>
    <name evidence="4" type="ORF">STSP_68720</name>
</gene>
<dbReference type="InterPro" id="IPR036013">
    <property type="entry name" value="Band_7/SPFH_dom_sf"/>
</dbReference>
<keyword evidence="5" id="KW-1185">Reference proteome</keyword>
<dbReference type="RefSeq" id="WP_067284814.1">
    <property type="nucleotide sequence ID" value="NZ_LOHS01000174.1"/>
</dbReference>
<dbReference type="STRING" id="1716141.STSP_68720"/>
<dbReference type="GO" id="GO:0005886">
    <property type="term" value="C:plasma membrane"/>
    <property type="evidence" value="ECO:0007669"/>
    <property type="project" value="InterPro"/>
</dbReference>
<dbReference type="Proteomes" id="UP000077381">
    <property type="component" value="Unassembled WGS sequence"/>
</dbReference>
<keyword evidence="4" id="KW-0645">Protease</keyword>
<dbReference type="GO" id="GO:0008233">
    <property type="term" value="F:peptidase activity"/>
    <property type="evidence" value="ECO:0007669"/>
    <property type="project" value="UniProtKB-KW"/>
</dbReference>
<dbReference type="InterPro" id="IPR043202">
    <property type="entry name" value="Band-7_stomatin-like"/>
</dbReference>
<dbReference type="GO" id="GO:0006508">
    <property type="term" value="P:proteolysis"/>
    <property type="evidence" value="ECO:0007669"/>
    <property type="project" value="UniProtKB-KW"/>
</dbReference>
<protein>
    <submittedName>
        <fullName evidence="4">Modulator of FtsH protease HflC</fullName>
    </submittedName>
</protein>
<dbReference type="InterPro" id="IPR001107">
    <property type="entry name" value="Band_7"/>
</dbReference>
<dbReference type="CDD" id="cd08826">
    <property type="entry name" value="SPFH_eoslipins_u1"/>
    <property type="match status" value="1"/>
</dbReference>
<dbReference type="Gene3D" id="6.10.250.2090">
    <property type="match status" value="1"/>
</dbReference>
<evidence type="ECO:0000259" key="3">
    <source>
        <dbReference type="SMART" id="SM00244"/>
    </source>
</evidence>
<dbReference type="SUPFAM" id="SSF117892">
    <property type="entry name" value="Band 7/SPFH domain"/>
    <property type="match status" value="1"/>
</dbReference>
<comment type="caution">
    <text evidence="4">The sequence shown here is derived from an EMBL/GenBank/DDBJ whole genome shotgun (WGS) entry which is preliminary data.</text>
</comment>
<name>A0A177HFS9_9ACTN</name>
<reference evidence="4 5" key="1">
    <citation type="submission" date="2015-12" db="EMBL/GenBank/DDBJ databases">
        <title>Genome sequence of Streptomyces sp. G25.</title>
        <authorList>
            <person name="Poehlein A."/>
            <person name="Roettig A."/>
            <person name="Hiessl S."/>
            <person name="Hauschild P."/>
            <person name="Schauer J."/>
            <person name="Madkour M.H."/>
            <person name="Al-Ansari A.M."/>
            <person name="Almakishah N.H."/>
            <person name="Steinbuechel A."/>
            <person name="Daniel R."/>
        </authorList>
    </citation>
    <scope>NUCLEOTIDE SEQUENCE [LARGE SCALE GENOMIC DNA]</scope>
    <source>
        <strain evidence="5">G25(2015)</strain>
    </source>
</reference>
<comment type="similarity">
    <text evidence="1">Belongs to the band 7/mec-2 family.</text>
</comment>
<accession>A0A177HFS9</accession>
<feature type="transmembrane region" description="Helical" evidence="2">
    <location>
        <begin position="6"/>
        <end position="26"/>
    </location>
</feature>
<dbReference type="PRINTS" id="PR00721">
    <property type="entry name" value="STOMATIN"/>
</dbReference>
<dbReference type="SMART" id="SM00244">
    <property type="entry name" value="PHB"/>
    <property type="match status" value="1"/>
</dbReference>
<sequence length="265" mass="29375">MSPGLLGIIVGAVVLLLLLMAAVKIVPEYERGVIFRLGRIIGAKGPGLFFIIPVVDRMFRVSLRTVTMDIPPQDVITKDNVTVRVNAVTYFNVVDPNRSVVAIEDHIKGTSQIAQTTLRSILGQVDLDELLVNRDEINQRLQRIIDDVTNPWGVKVTLVEVKDVELPEAMRRAMARQAEAERDRRAKVIHAKGEFEAAETLADAAERLEGHPAAIHLRILSTMSEISSERNSTLIFPLPMEILRLVDMLRPTGGTQPAIPAEKKL</sequence>
<dbReference type="GO" id="GO:0098552">
    <property type="term" value="C:side of membrane"/>
    <property type="evidence" value="ECO:0007669"/>
    <property type="project" value="UniProtKB-ARBA"/>
</dbReference>
<proteinExistence type="inferred from homology"/>
<organism evidence="4 5">
    <name type="scientific">Streptomyces jeddahensis</name>
    <dbReference type="NCBI Taxonomy" id="1716141"/>
    <lineage>
        <taxon>Bacteria</taxon>
        <taxon>Bacillati</taxon>
        <taxon>Actinomycetota</taxon>
        <taxon>Actinomycetes</taxon>
        <taxon>Kitasatosporales</taxon>
        <taxon>Streptomycetaceae</taxon>
        <taxon>Streptomyces</taxon>
    </lineage>
</organism>
<dbReference type="AlphaFoldDB" id="A0A177HFS9"/>